<dbReference type="PANTHER" id="PTHR15577:SF2">
    <property type="entry name" value="ZINC FINGER PROTEIN 318"/>
    <property type="match status" value="1"/>
</dbReference>
<reference evidence="3" key="1">
    <citation type="journal article" date="2023" name="Science">
        <title>Genome structures resolve the early diversification of teleost fishes.</title>
        <authorList>
            <person name="Parey E."/>
            <person name="Louis A."/>
            <person name="Montfort J."/>
            <person name="Bouchez O."/>
            <person name="Roques C."/>
            <person name="Iampietro C."/>
            <person name="Lluch J."/>
            <person name="Castinel A."/>
            <person name="Donnadieu C."/>
            <person name="Desvignes T."/>
            <person name="Floi Bucao C."/>
            <person name="Jouanno E."/>
            <person name="Wen M."/>
            <person name="Mejri S."/>
            <person name="Dirks R."/>
            <person name="Jansen H."/>
            <person name="Henkel C."/>
            <person name="Chen W.J."/>
            <person name="Zahm M."/>
            <person name="Cabau C."/>
            <person name="Klopp C."/>
            <person name="Thompson A.W."/>
            <person name="Robinson-Rechavi M."/>
            <person name="Braasch I."/>
            <person name="Lecointre G."/>
            <person name="Bobe J."/>
            <person name="Postlethwait J.H."/>
            <person name="Berthelot C."/>
            <person name="Roest Crollius H."/>
            <person name="Guiguen Y."/>
        </authorList>
    </citation>
    <scope>NUCLEOTIDE SEQUENCE</scope>
    <source>
        <strain evidence="3">NC1722</strain>
    </source>
</reference>
<protein>
    <recommendedName>
        <fullName evidence="2">C2H2-type domain-containing protein</fullName>
    </recommendedName>
</protein>
<accession>A0AAD7TCB6</accession>
<dbReference type="InterPro" id="IPR055309">
    <property type="entry name" value="Znf318-like"/>
</dbReference>
<dbReference type="PROSITE" id="PS00028">
    <property type="entry name" value="ZINC_FINGER_C2H2_1"/>
    <property type="match status" value="1"/>
</dbReference>
<evidence type="ECO:0000256" key="1">
    <source>
        <dbReference type="SAM" id="MobiDB-lite"/>
    </source>
</evidence>
<comment type="caution">
    <text evidence="3">The sequence shown here is derived from an EMBL/GenBank/DDBJ whole genome shotgun (WGS) entry which is preliminary data.</text>
</comment>
<feature type="compositionally biased region" description="Basic and acidic residues" evidence="1">
    <location>
        <begin position="495"/>
        <end position="525"/>
    </location>
</feature>
<feature type="region of interest" description="Disordered" evidence="1">
    <location>
        <begin position="495"/>
        <end position="555"/>
    </location>
</feature>
<dbReference type="EMBL" id="JAINUG010000002">
    <property type="protein sequence ID" value="KAJ8418315.1"/>
    <property type="molecule type" value="Genomic_DNA"/>
</dbReference>
<dbReference type="GO" id="GO:0045893">
    <property type="term" value="P:positive regulation of DNA-templated transcription"/>
    <property type="evidence" value="ECO:0007669"/>
    <property type="project" value="TreeGrafter"/>
</dbReference>
<gene>
    <name evidence="3" type="ORF">AAFF_G00140240</name>
</gene>
<proteinExistence type="predicted"/>
<organism evidence="3 4">
    <name type="scientific">Aldrovandia affinis</name>
    <dbReference type="NCBI Taxonomy" id="143900"/>
    <lineage>
        <taxon>Eukaryota</taxon>
        <taxon>Metazoa</taxon>
        <taxon>Chordata</taxon>
        <taxon>Craniata</taxon>
        <taxon>Vertebrata</taxon>
        <taxon>Euteleostomi</taxon>
        <taxon>Actinopterygii</taxon>
        <taxon>Neopterygii</taxon>
        <taxon>Teleostei</taxon>
        <taxon>Notacanthiformes</taxon>
        <taxon>Halosauridae</taxon>
        <taxon>Aldrovandia</taxon>
    </lineage>
</organism>
<keyword evidence="4" id="KW-1185">Reference proteome</keyword>
<dbReference type="GO" id="GO:0005654">
    <property type="term" value="C:nucleoplasm"/>
    <property type="evidence" value="ECO:0007669"/>
    <property type="project" value="TreeGrafter"/>
</dbReference>
<feature type="region of interest" description="Disordered" evidence="1">
    <location>
        <begin position="186"/>
        <end position="243"/>
    </location>
</feature>
<dbReference type="AlphaFoldDB" id="A0AAD7TCB6"/>
<feature type="domain" description="C2H2-type" evidence="2">
    <location>
        <begin position="437"/>
        <end position="459"/>
    </location>
</feature>
<dbReference type="GO" id="GO:0045892">
    <property type="term" value="P:negative regulation of DNA-templated transcription"/>
    <property type="evidence" value="ECO:0007669"/>
    <property type="project" value="TreeGrafter"/>
</dbReference>
<feature type="compositionally biased region" description="Polar residues" evidence="1">
    <location>
        <begin position="118"/>
        <end position="127"/>
    </location>
</feature>
<name>A0AAD7TCB6_9TELE</name>
<dbReference type="PANTHER" id="PTHR15577">
    <property type="entry name" value="ZINC FINGER CONTAINING PROTEIN"/>
    <property type="match status" value="1"/>
</dbReference>
<sequence length="555" mass="61905">MREDRRVQTLRQGLNVGQYKEILSRVKQATEAGEGLLPHERVRQDNSGFSRILGLMGNPLILQKNSKIFMDIEDEEKFLYGDEDDEHDQNKVLIRTESGSNAGIKDHSAVGSCRKQNRQSPPMTVTSETDRGPGTSQQHPPLDSCGPGETRERQDFVDFERIKKALQTIGLDLGVEEVIKMARMQERRAGPVTGSPQHKRASSLMNHSRSHSRSPSQSHTRKRNRSPNPEKYPASSPPTKQALCSGAPTGFVWSALDMDVQGKQVPFFEPDTLQPPVTVNMQPFPIVSEAAVLGHAQLQTANYWPQNPHFQSPHGPTMEHQVPSATDFAYERVHEKIAIGQLQGLGPLKQALASMKATTKASKMDTLVDFSKQSAQVRTGYLQRTPEQNAKVNEDGEALKAEIQVQLRRNESLMKELEVFLKQQGTEFLVPVMGFYCRLCEEFFGDITSAQDHATCDSHKEKCKKHADGHFKGRTILNFQGRSVDTDKQGLRQFDHKSRSKEESQGYRKDTEPVSVKEDKLETTRQVKVVSGPSSAKAVDIQEAREKGGGGGQGE</sequence>
<evidence type="ECO:0000313" key="4">
    <source>
        <dbReference type="Proteomes" id="UP001221898"/>
    </source>
</evidence>
<feature type="region of interest" description="Disordered" evidence="1">
    <location>
        <begin position="94"/>
        <end position="150"/>
    </location>
</feature>
<evidence type="ECO:0000313" key="3">
    <source>
        <dbReference type="EMBL" id="KAJ8418315.1"/>
    </source>
</evidence>
<evidence type="ECO:0000259" key="2">
    <source>
        <dbReference type="PROSITE" id="PS00028"/>
    </source>
</evidence>
<dbReference type="Proteomes" id="UP001221898">
    <property type="component" value="Unassembled WGS sequence"/>
</dbReference>
<dbReference type="InterPro" id="IPR013087">
    <property type="entry name" value="Znf_C2H2_type"/>
</dbReference>